<gene>
    <name evidence="5" type="ORF">FEJ81_16985</name>
</gene>
<dbReference type="Gene3D" id="3.50.7.10">
    <property type="entry name" value="GroEL"/>
    <property type="match status" value="1"/>
</dbReference>
<dbReference type="InterPro" id="IPR027409">
    <property type="entry name" value="GroEL-like_apical_dom_sf"/>
</dbReference>
<dbReference type="EMBL" id="CP040330">
    <property type="protein sequence ID" value="QCS43953.1"/>
    <property type="molecule type" value="Genomic_DNA"/>
</dbReference>
<dbReference type="OrthoDB" id="161473at2157"/>
<dbReference type="Pfam" id="PF00118">
    <property type="entry name" value="Cpn60_TCP1"/>
    <property type="match status" value="1"/>
</dbReference>
<dbReference type="GO" id="GO:0005524">
    <property type="term" value="F:ATP binding"/>
    <property type="evidence" value="ECO:0007669"/>
    <property type="project" value="UniProtKB-KW"/>
</dbReference>
<proteinExistence type="inferred from homology"/>
<dbReference type="Proteomes" id="UP000302218">
    <property type="component" value="Chromosome"/>
</dbReference>
<dbReference type="GeneID" id="40267004"/>
<dbReference type="SUPFAM" id="SSF48592">
    <property type="entry name" value="GroEL equatorial domain-like"/>
    <property type="match status" value="1"/>
</dbReference>
<evidence type="ECO:0000313" key="6">
    <source>
        <dbReference type="Proteomes" id="UP000302218"/>
    </source>
</evidence>
<name>A0A4P8WNG9_9EURY</name>
<dbReference type="SUPFAM" id="SSF54849">
    <property type="entry name" value="GroEL-intermediate domain like"/>
    <property type="match status" value="1"/>
</dbReference>
<dbReference type="InterPro" id="IPR017998">
    <property type="entry name" value="Chaperone_TCP-1"/>
</dbReference>
<dbReference type="GO" id="GO:0140662">
    <property type="term" value="F:ATP-dependent protein folding chaperone"/>
    <property type="evidence" value="ECO:0007669"/>
    <property type="project" value="InterPro"/>
</dbReference>
<dbReference type="InterPro" id="IPR002423">
    <property type="entry name" value="Cpn60/GroEL/TCP-1"/>
</dbReference>
<dbReference type="KEGG" id="nvr:FEJ81_16985"/>
<evidence type="ECO:0000256" key="1">
    <source>
        <dbReference type="ARBA" id="ARBA00008020"/>
    </source>
</evidence>
<dbReference type="SUPFAM" id="SSF52029">
    <property type="entry name" value="GroEL apical domain-like"/>
    <property type="match status" value="1"/>
</dbReference>
<comment type="similarity">
    <text evidence="1">Belongs to the TCP-1 chaperonin family.</text>
</comment>
<keyword evidence="4" id="KW-0143">Chaperone</keyword>
<evidence type="ECO:0000256" key="4">
    <source>
        <dbReference type="ARBA" id="ARBA00023186"/>
    </source>
</evidence>
<dbReference type="Gene3D" id="3.30.260.10">
    <property type="entry name" value="TCP-1-like chaperonin intermediate domain"/>
    <property type="match status" value="1"/>
</dbReference>
<organism evidence="5 6">
    <name type="scientific">Natrinema versiforme</name>
    <dbReference type="NCBI Taxonomy" id="88724"/>
    <lineage>
        <taxon>Archaea</taxon>
        <taxon>Methanobacteriati</taxon>
        <taxon>Methanobacteriota</taxon>
        <taxon>Stenosarchaea group</taxon>
        <taxon>Halobacteria</taxon>
        <taxon>Halobacteriales</taxon>
        <taxon>Natrialbaceae</taxon>
        <taxon>Natrinema</taxon>
    </lineage>
</organism>
<dbReference type="InterPro" id="IPR027410">
    <property type="entry name" value="TCP-1-like_intermed_sf"/>
</dbReference>
<dbReference type="RefSeq" id="WP_138246403.1">
    <property type="nucleotide sequence ID" value="NZ_CP040330.1"/>
</dbReference>
<keyword evidence="3" id="KW-0067">ATP-binding</keyword>
<evidence type="ECO:0000256" key="2">
    <source>
        <dbReference type="ARBA" id="ARBA00022741"/>
    </source>
</evidence>
<reference evidence="6" key="1">
    <citation type="submission" date="2019-05" db="EMBL/GenBank/DDBJ databases">
        <title>Genome sequence and methylation pattern of the halophilic Archaeon Natrinema versiforme BOL5-4.</title>
        <authorList>
            <person name="DasSarma P."/>
            <person name="Anton B.P."/>
            <person name="DasSarma S.L."/>
            <person name="Martinez F.L."/>
            <person name="Guzman D."/>
            <person name="Roberts R.J."/>
            <person name="DasSarma S."/>
        </authorList>
    </citation>
    <scope>NUCLEOTIDE SEQUENCE [LARGE SCALE GENOMIC DNA]</scope>
    <source>
        <strain evidence="6">BOL5-4</strain>
    </source>
</reference>
<dbReference type="PANTHER" id="PTHR11353">
    <property type="entry name" value="CHAPERONIN"/>
    <property type="match status" value="1"/>
</dbReference>
<evidence type="ECO:0000313" key="5">
    <source>
        <dbReference type="EMBL" id="QCS43953.1"/>
    </source>
</evidence>
<keyword evidence="2" id="KW-0547">Nucleotide-binding</keyword>
<protein>
    <submittedName>
        <fullName evidence="5">Thermosome</fullName>
    </submittedName>
</protein>
<sequence>MSLDESEISFPQANIAAIKGIAGVLAPSLGPVSHDKFIGERTASQGASSPGGVAYDEYVVTGDGRTILDALPLEHPIAPVVRRVAGDEFPEDTETVGEHVTDGVTSTVLLLASLLDEAETLLEQGVHPTTVRQGYVDALSIATDSLRDSCQRLDSFSDPAAAELAVARTAMTGNDVGGMADRWAEFACEAAAEVGYPTPETFGVEGVSTGSIEDSRLLRGTVLPRNEITSERMPTAVDDATVLVLSGFERGDAGDGRVGGLRNPELTQEATIEVSEPGDIVGYEDLYAERRGEIIRALIEHDVDVVVTRLGIDDRYRRQLADAGILAVRGVNRLKLARIAKATGANQVRDPSDISADDLGYAGRVEQQRAEKRSRRRGRRRIVVFDGCRNPDSMTVFLRGNWGELNSEAARQLRKATAAVASARGEHGRSAGVVPGGGAADIGVARDVRAAAPETGSRSQLAMDAFADAVERIPYGLAKNAGLDPISTLADLREAASNTGYETGLVLPEGVVTDVEERGVLDPFALKTWSYVTAVEVAGAVLRIDDAIDAKTSREPADEGDVIFDDHAEKHQDHLDEHGTDGTVWE</sequence>
<dbReference type="InterPro" id="IPR027413">
    <property type="entry name" value="GROEL-like_equatorial_sf"/>
</dbReference>
<accession>A0A4P8WNG9</accession>
<dbReference type="Gene3D" id="1.10.560.10">
    <property type="entry name" value="GroEL-like equatorial domain"/>
    <property type="match status" value="1"/>
</dbReference>
<dbReference type="AlphaFoldDB" id="A0A4P8WNG9"/>
<evidence type="ECO:0000256" key="3">
    <source>
        <dbReference type="ARBA" id="ARBA00022840"/>
    </source>
</evidence>